<feature type="region of interest" description="Disordered" evidence="8">
    <location>
        <begin position="135"/>
        <end position="154"/>
    </location>
</feature>
<feature type="signal peptide" evidence="9">
    <location>
        <begin position="1"/>
        <end position="19"/>
    </location>
</feature>
<dbReference type="EMBL" id="BAAFGZ010000005">
    <property type="protein sequence ID" value="GAB0131843.1"/>
    <property type="molecule type" value="Genomic_DNA"/>
</dbReference>
<proteinExistence type="inferred from homology"/>
<dbReference type="Pfam" id="PF00332">
    <property type="entry name" value="Glyco_hydro_17"/>
    <property type="match status" value="1"/>
</dbReference>
<evidence type="ECO:0000313" key="10">
    <source>
        <dbReference type="EMBL" id="GAB0131843.1"/>
    </source>
</evidence>
<dbReference type="InterPro" id="IPR000490">
    <property type="entry name" value="Glyco_hydro_17"/>
</dbReference>
<evidence type="ECO:0000256" key="4">
    <source>
        <dbReference type="ARBA" id="ARBA00022525"/>
    </source>
</evidence>
<evidence type="ECO:0000256" key="9">
    <source>
        <dbReference type="SAM" id="SignalP"/>
    </source>
</evidence>
<dbReference type="SUPFAM" id="SSF51445">
    <property type="entry name" value="(Trans)glycosidases"/>
    <property type="match status" value="1"/>
</dbReference>
<evidence type="ECO:0000256" key="5">
    <source>
        <dbReference type="ARBA" id="ARBA00022729"/>
    </source>
</evidence>
<evidence type="ECO:0000313" key="11">
    <source>
        <dbReference type="Proteomes" id="UP001562357"/>
    </source>
</evidence>
<feature type="compositionally biased region" description="Basic and acidic residues" evidence="8">
    <location>
        <begin position="138"/>
        <end position="150"/>
    </location>
</feature>
<keyword evidence="4" id="KW-0964">Secreted</keyword>
<dbReference type="PANTHER" id="PTHR16631">
    <property type="entry name" value="GLUCAN 1,3-BETA-GLUCOSIDASE"/>
    <property type="match status" value="1"/>
</dbReference>
<dbReference type="InterPro" id="IPR050732">
    <property type="entry name" value="Beta-glucan_modifiers"/>
</dbReference>
<name>A0ABQ0CEI3_9HYPO</name>
<keyword evidence="11" id="KW-1185">Reference proteome</keyword>
<organism evidence="10 11">
    <name type="scientific">Epichloe bromicola</name>
    <dbReference type="NCBI Taxonomy" id="79588"/>
    <lineage>
        <taxon>Eukaryota</taxon>
        <taxon>Fungi</taxon>
        <taxon>Dikarya</taxon>
        <taxon>Ascomycota</taxon>
        <taxon>Pezizomycotina</taxon>
        <taxon>Sordariomycetes</taxon>
        <taxon>Hypocreomycetidae</taxon>
        <taxon>Hypocreales</taxon>
        <taxon>Clavicipitaceae</taxon>
        <taxon>Epichloe</taxon>
    </lineage>
</organism>
<evidence type="ECO:0000256" key="2">
    <source>
        <dbReference type="ARBA" id="ARBA00008773"/>
    </source>
</evidence>
<evidence type="ECO:0000256" key="6">
    <source>
        <dbReference type="ARBA" id="ARBA00022801"/>
    </source>
</evidence>
<gene>
    <name evidence="10" type="primary">g300</name>
    <name evidence="10" type="ORF">EsDP_00000300</name>
</gene>
<keyword evidence="3" id="KW-0134">Cell wall</keyword>
<keyword evidence="5 9" id="KW-0732">Signal</keyword>
<comment type="similarity">
    <text evidence="2 7">Belongs to the glycosyl hydrolase 17 family.</text>
</comment>
<dbReference type="Gene3D" id="3.20.20.80">
    <property type="entry name" value="Glycosidases"/>
    <property type="match status" value="2"/>
</dbReference>
<dbReference type="Proteomes" id="UP001562357">
    <property type="component" value="Unassembled WGS sequence"/>
</dbReference>
<comment type="caution">
    <text evidence="10">The sequence shown here is derived from an EMBL/GenBank/DDBJ whole genome shotgun (WGS) entry which is preliminary data.</text>
</comment>
<reference evidence="11" key="1">
    <citation type="submission" date="2024-06" db="EMBL/GenBank/DDBJ databases">
        <title>Draft Genome Sequences of Epichloe bromicola Strains Isolated from Elymus ciliaris.</title>
        <authorList>
            <consortium name="Epichloe bromicola genome sequencing consortium"/>
            <person name="Miura A."/>
            <person name="Imano S."/>
            <person name="Ashida A."/>
            <person name="Sato I."/>
            <person name="Chiba S."/>
            <person name="Tanaka A."/>
            <person name="Camagna M."/>
            <person name="Takemoto D."/>
        </authorList>
    </citation>
    <scope>NUCLEOTIDE SEQUENCE [LARGE SCALE GENOMIC DNA]</scope>
    <source>
        <strain evidence="11">DP</strain>
    </source>
</reference>
<evidence type="ECO:0000256" key="7">
    <source>
        <dbReference type="RuleBase" id="RU004335"/>
    </source>
</evidence>
<evidence type="ECO:0000256" key="1">
    <source>
        <dbReference type="ARBA" id="ARBA00004191"/>
    </source>
</evidence>
<protein>
    <submittedName>
        <fullName evidence="10">Uncharacterized protein</fullName>
    </submittedName>
</protein>
<dbReference type="PANTHER" id="PTHR16631:SF14">
    <property type="entry name" value="FAMILY 17 GLUCOSIDASE SCW10-RELATED"/>
    <property type="match status" value="1"/>
</dbReference>
<dbReference type="InterPro" id="IPR017853">
    <property type="entry name" value="GH"/>
</dbReference>
<accession>A0ABQ0CEI3</accession>
<feature type="chain" id="PRO_5047202582" evidence="9">
    <location>
        <begin position="20"/>
        <end position="422"/>
    </location>
</feature>
<evidence type="ECO:0000256" key="3">
    <source>
        <dbReference type="ARBA" id="ARBA00022512"/>
    </source>
</evidence>
<evidence type="ECO:0000256" key="8">
    <source>
        <dbReference type="SAM" id="MobiDB-lite"/>
    </source>
</evidence>
<comment type="subcellular location">
    <subcellularLocation>
        <location evidence="1">Secreted</location>
        <location evidence="1">Cell wall</location>
    </subcellularLocation>
</comment>
<sequence length="422" mass="45462">MFSVTWFLCCLVLTPVSTGQLAGKHYVRQDTPHGLDIIVYDSKVASATRVREVIQWVNKAGEPVGTATEDILLLPTSLAHSAVSNKTEATSATTPYCTQTLVISSSNGEPPANQDGSIAAPAEPKALITASKTAHSQAAKDTERPHDIIDGKNNTSERFGVSYTPYRADQGCKSQQDVDDDFKRMADSYSIVRIYGTDCNQVPMVYSAAKTHGMQLFLGIWSPSSAQDEAAKISSGINGDWSIVHTVSVGNELVNKGEASPEDLIQSMNKARSVLRAAGYDGPVVTVDTFTAVLAHPKLCDESDYCAVNAHAFFDGTILPSEAGPWLQKTMSNIKSAISGQQKKIVVTETGWPTKGATNGVAVPSLQNQKLALRSIKKQFASNPEDIILFSAFNDLWKKNDMSTFDADQFWGIDGAVSSCDQ</sequence>
<keyword evidence="6" id="KW-0378">Hydrolase</keyword>